<keyword evidence="9" id="KW-1185">Reference proteome</keyword>
<feature type="transmembrane region" description="Helical" evidence="7">
    <location>
        <begin position="150"/>
        <end position="176"/>
    </location>
</feature>
<dbReference type="InterPro" id="IPR050833">
    <property type="entry name" value="Poly_Biosynth_Transport"/>
</dbReference>
<keyword evidence="3 7" id="KW-0812">Transmembrane</keyword>
<dbReference type="PANTHER" id="PTHR30250:SF27">
    <property type="entry name" value="POLYSACCHARIDE BIOSYNTHESIS PROTEIN"/>
    <property type="match status" value="1"/>
</dbReference>
<feature type="transmembrane region" description="Helical" evidence="7">
    <location>
        <begin position="182"/>
        <end position="201"/>
    </location>
</feature>
<feature type="region of interest" description="Disordered" evidence="6">
    <location>
        <begin position="268"/>
        <end position="288"/>
    </location>
</feature>
<protein>
    <submittedName>
        <fullName evidence="8">Lipopolysaccharide biosynthesis protein</fullName>
    </submittedName>
</protein>
<feature type="transmembrane region" description="Helical" evidence="7">
    <location>
        <begin position="481"/>
        <end position="500"/>
    </location>
</feature>
<evidence type="ECO:0000256" key="2">
    <source>
        <dbReference type="ARBA" id="ARBA00022475"/>
    </source>
</evidence>
<keyword evidence="2" id="KW-1003">Cell membrane</keyword>
<gene>
    <name evidence="8" type="ORF">ACFOWE_09120</name>
</gene>
<evidence type="ECO:0000256" key="1">
    <source>
        <dbReference type="ARBA" id="ARBA00004651"/>
    </source>
</evidence>
<reference evidence="9" key="1">
    <citation type="journal article" date="2019" name="Int. J. Syst. Evol. Microbiol.">
        <title>The Global Catalogue of Microorganisms (GCM) 10K type strain sequencing project: providing services to taxonomists for standard genome sequencing and annotation.</title>
        <authorList>
            <consortium name="The Broad Institute Genomics Platform"/>
            <consortium name="The Broad Institute Genome Sequencing Center for Infectious Disease"/>
            <person name="Wu L."/>
            <person name="Ma J."/>
        </authorList>
    </citation>
    <scope>NUCLEOTIDE SEQUENCE [LARGE SCALE GENOMIC DNA]</scope>
    <source>
        <strain evidence="9">TBRC 4489</strain>
    </source>
</reference>
<evidence type="ECO:0000313" key="8">
    <source>
        <dbReference type="EMBL" id="MFC4058454.1"/>
    </source>
</evidence>
<feature type="region of interest" description="Disordered" evidence="6">
    <location>
        <begin position="1"/>
        <end position="65"/>
    </location>
</feature>
<keyword evidence="4 7" id="KW-1133">Transmembrane helix</keyword>
<comment type="subcellular location">
    <subcellularLocation>
        <location evidence="1">Cell membrane</location>
        <topology evidence="1">Multi-pass membrane protein</topology>
    </subcellularLocation>
</comment>
<name>A0ABV8I2N0_9ACTN</name>
<evidence type="ECO:0000256" key="5">
    <source>
        <dbReference type="ARBA" id="ARBA00023136"/>
    </source>
</evidence>
<evidence type="ECO:0000256" key="3">
    <source>
        <dbReference type="ARBA" id="ARBA00022692"/>
    </source>
</evidence>
<evidence type="ECO:0000256" key="6">
    <source>
        <dbReference type="SAM" id="MobiDB-lite"/>
    </source>
</evidence>
<feature type="transmembrane region" description="Helical" evidence="7">
    <location>
        <begin position="241"/>
        <end position="261"/>
    </location>
</feature>
<feature type="transmembrane region" description="Helical" evidence="7">
    <location>
        <begin position="106"/>
        <end position="129"/>
    </location>
</feature>
<evidence type="ECO:0000256" key="7">
    <source>
        <dbReference type="SAM" id="Phobius"/>
    </source>
</evidence>
<dbReference type="RefSeq" id="WP_377286752.1">
    <property type="nucleotide sequence ID" value="NZ_JBHSBM010000012.1"/>
</dbReference>
<dbReference type="PANTHER" id="PTHR30250">
    <property type="entry name" value="PST FAMILY PREDICTED COLANIC ACID TRANSPORTER"/>
    <property type="match status" value="1"/>
</dbReference>
<feature type="transmembrane region" description="Helical" evidence="7">
    <location>
        <begin position="457"/>
        <end position="475"/>
    </location>
</feature>
<dbReference type="Pfam" id="PF01554">
    <property type="entry name" value="MatE"/>
    <property type="match status" value="1"/>
</dbReference>
<feature type="compositionally biased region" description="Pro residues" evidence="6">
    <location>
        <begin position="269"/>
        <end position="281"/>
    </location>
</feature>
<feature type="transmembrane region" description="Helical" evidence="7">
    <location>
        <begin position="74"/>
        <end position="94"/>
    </location>
</feature>
<proteinExistence type="predicted"/>
<dbReference type="EMBL" id="JBHSBM010000012">
    <property type="protein sequence ID" value="MFC4058454.1"/>
    <property type="molecule type" value="Genomic_DNA"/>
</dbReference>
<feature type="transmembrane region" description="Helical" evidence="7">
    <location>
        <begin position="387"/>
        <end position="407"/>
    </location>
</feature>
<feature type="compositionally biased region" description="Pro residues" evidence="6">
    <location>
        <begin position="10"/>
        <end position="32"/>
    </location>
</feature>
<evidence type="ECO:0000313" key="9">
    <source>
        <dbReference type="Proteomes" id="UP001595850"/>
    </source>
</evidence>
<comment type="caution">
    <text evidence="8">The sequence shown here is derived from an EMBL/GenBank/DDBJ whole genome shotgun (WGS) entry which is preliminary data.</text>
</comment>
<sequence length="531" mass="54123">MALLRRTPPEETPTPAPPRPAPPEETPAPAPAPAARQVRAGLPDPAGIRRAARGTRPAAWSRLPRPGGVAGDGLAGLAGAATGAAAQFLLVLLVGRHAGQETAGAFFAATALCLMTAGILRMDAGGGLVHVLARSGPDGLGRARDHLRAALLPTSVLSAVVAVAVCACAEAVAGAVGPAGTVRVLAVALPVVVCADILVSATRGAGSMRPTVLLDGIVRPVGQLLAVALVLLTPLPADPALLAAAWALPFLPVPPVAWLWLRRRLPRASGPPGPRCRPRPGPAVREPRTTLRRMRPGPAMGELWRHTWPRSAAAALQAVFQRLDVVIVAVLAGPAEAAVYTAATRFKVLGQLAGQGLARAVQPRLVRALAAGDLSEARALYQGTTCWLVLLTWPLWIGYAALAPWLLGLFGGGSDGTGDYASGVPVALVLAVTMALATACGLADVVLTAAGHARAGLVNLACATAVTVLLDVLLVPAHGAFGAALGWAAGVLVKNALPLWRLHRLGLHPFGRGTLAACGLRPRLPRPGGDG</sequence>
<evidence type="ECO:0000256" key="4">
    <source>
        <dbReference type="ARBA" id="ARBA00022989"/>
    </source>
</evidence>
<organism evidence="8 9">
    <name type="scientific">Planomonospora corallina</name>
    <dbReference type="NCBI Taxonomy" id="1806052"/>
    <lineage>
        <taxon>Bacteria</taxon>
        <taxon>Bacillati</taxon>
        <taxon>Actinomycetota</taxon>
        <taxon>Actinomycetes</taxon>
        <taxon>Streptosporangiales</taxon>
        <taxon>Streptosporangiaceae</taxon>
        <taxon>Planomonospora</taxon>
    </lineage>
</organism>
<dbReference type="Proteomes" id="UP001595850">
    <property type="component" value="Unassembled WGS sequence"/>
</dbReference>
<feature type="transmembrane region" description="Helical" evidence="7">
    <location>
        <begin position="427"/>
        <end position="450"/>
    </location>
</feature>
<accession>A0ABV8I2N0</accession>
<dbReference type="InterPro" id="IPR002528">
    <property type="entry name" value="MATE_fam"/>
</dbReference>
<keyword evidence="5 7" id="KW-0472">Membrane</keyword>